<proteinExistence type="predicted"/>
<dbReference type="InterPro" id="IPR046644">
    <property type="entry name" value="DUF6756"/>
</dbReference>
<gene>
    <name evidence="1" type="ORF">EDF85_1208</name>
</gene>
<protein>
    <submittedName>
        <fullName evidence="1">Uncharacterized protein</fullName>
    </submittedName>
</protein>
<dbReference type="RefSeq" id="WP_148071518.1">
    <property type="nucleotide sequence ID" value="NZ_RJUR01000011.1"/>
</dbReference>
<evidence type="ECO:0000313" key="2">
    <source>
        <dbReference type="Proteomes" id="UP000269115"/>
    </source>
</evidence>
<dbReference type="Proteomes" id="UP000269115">
    <property type="component" value="Unassembled WGS sequence"/>
</dbReference>
<reference evidence="1 2" key="1">
    <citation type="submission" date="2018-11" db="EMBL/GenBank/DDBJ databases">
        <title>Genomic analyses of the natural microbiome of Caenorhabditis elegans.</title>
        <authorList>
            <person name="Samuel B."/>
        </authorList>
    </citation>
    <scope>NUCLEOTIDE SEQUENCE [LARGE SCALE GENOMIC DNA]</scope>
    <source>
        <strain evidence="1 2">BIGb0473</strain>
    </source>
</reference>
<dbReference type="AlphaFoldDB" id="A0A9X8HM18"/>
<evidence type="ECO:0000313" key="1">
    <source>
        <dbReference type="EMBL" id="ROQ53448.1"/>
    </source>
</evidence>
<comment type="caution">
    <text evidence="1">The sequence shown here is derived from an EMBL/GenBank/DDBJ whole genome shotgun (WGS) entry which is preliminary data.</text>
</comment>
<sequence length="142" mass="16340">MCESEEVNLRSELSAALISEGLSPNEIEDKERVTSLIEKRFISGTPRAWWLSLVSKPEVYSFPDNSGYQHLLEIFPAGNDKVWFVVDDDNKEKFVFFIPLNKVQNIIESCRFFEYYVVDENISWMLAENDHGEILVCRGGGL</sequence>
<dbReference type="EMBL" id="RJUR01000011">
    <property type="protein sequence ID" value="ROQ53448.1"/>
    <property type="molecule type" value="Genomic_DNA"/>
</dbReference>
<organism evidence="1 2">
    <name type="scientific">Pseudomonas putida</name>
    <name type="common">Arthrobacter siderocapsulatus</name>
    <dbReference type="NCBI Taxonomy" id="303"/>
    <lineage>
        <taxon>Bacteria</taxon>
        <taxon>Pseudomonadati</taxon>
        <taxon>Pseudomonadota</taxon>
        <taxon>Gammaproteobacteria</taxon>
        <taxon>Pseudomonadales</taxon>
        <taxon>Pseudomonadaceae</taxon>
        <taxon>Pseudomonas</taxon>
    </lineage>
</organism>
<accession>A0A9X8HM18</accession>
<dbReference type="Pfam" id="PF20541">
    <property type="entry name" value="DUF6756"/>
    <property type="match status" value="1"/>
</dbReference>
<name>A0A9X8HM18_PSEPU</name>